<evidence type="ECO:0000313" key="2">
    <source>
        <dbReference type="Proteomes" id="UP001247805"/>
    </source>
</evidence>
<dbReference type="SUPFAM" id="SSF56935">
    <property type="entry name" value="Porins"/>
    <property type="match status" value="1"/>
</dbReference>
<protein>
    <submittedName>
        <fullName evidence="1">Uncharacterized protein</fullName>
    </submittedName>
</protein>
<accession>A0ABU3SVD3</accession>
<sequence>MDISPKQVYRGFLFSNYEGISAAYQFAIDDFNFDIETYYGTFSGEFSRAGENTAIDVDEIKGLIFTLSDGNLTARTSILRSADFYADFHGFDQFANIIEAAGFPENAESLRFNGSATGYQASINYDTLSYFAVAEWVKIKSDLLVVPQLEAYYLTLGYNFDPFQLHLTYSASDSSYNIPENLIPKNVSTELTELSFLYDGITQNLPLYNLDSLTLGLRWDVKYNLSAKVEVAYLSGEPNENSFFENITDPNFDRKATLYQIGLEWVF</sequence>
<organism evidence="1 2">
    <name type="scientific">Paraglaciecola aquimarina</name>
    <dbReference type="NCBI Taxonomy" id="1235557"/>
    <lineage>
        <taxon>Bacteria</taxon>
        <taxon>Pseudomonadati</taxon>
        <taxon>Pseudomonadota</taxon>
        <taxon>Gammaproteobacteria</taxon>
        <taxon>Alteromonadales</taxon>
        <taxon>Alteromonadaceae</taxon>
        <taxon>Paraglaciecola</taxon>
    </lineage>
</organism>
<name>A0ABU3SVD3_9ALTE</name>
<gene>
    <name evidence="1" type="ORF">RS130_08615</name>
</gene>
<dbReference type="EMBL" id="JAWDIO010000002">
    <property type="protein sequence ID" value="MDU0353985.1"/>
    <property type="molecule type" value="Genomic_DNA"/>
</dbReference>
<dbReference type="RefSeq" id="WP_316025618.1">
    <property type="nucleotide sequence ID" value="NZ_JAWDIO010000002.1"/>
</dbReference>
<evidence type="ECO:0000313" key="1">
    <source>
        <dbReference type="EMBL" id="MDU0353985.1"/>
    </source>
</evidence>
<proteinExistence type="predicted"/>
<reference evidence="1 2" key="1">
    <citation type="submission" date="2023-10" db="EMBL/GenBank/DDBJ databases">
        <title>Glaciecola aquimarina strain GGW-M5 nov., isolated from a coastal seawater.</title>
        <authorList>
            <person name="Bayburt H."/>
            <person name="Kim J.M."/>
            <person name="Choi B.J."/>
            <person name="Jeon C.O."/>
        </authorList>
    </citation>
    <scope>NUCLEOTIDE SEQUENCE [LARGE SCALE GENOMIC DNA]</scope>
    <source>
        <strain evidence="1 2">KCTC 32108</strain>
    </source>
</reference>
<dbReference type="Proteomes" id="UP001247805">
    <property type="component" value="Unassembled WGS sequence"/>
</dbReference>
<keyword evidence="2" id="KW-1185">Reference proteome</keyword>
<comment type="caution">
    <text evidence="1">The sequence shown here is derived from an EMBL/GenBank/DDBJ whole genome shotgun (WGS) entry which is preliminary data.</text>
</comment>